<reference evidence="2" key="1">
    <citation type="submission" date="2017-04" db="EMBL/GenBank/DDBJ databases">
        <authorList>
            <person name="Song Y."/>
            <person name="Cho B.-K."/>
        </authorList>
    </citation>
    <scope>NUCLEOTIDE SEQUENCE [LARGE SCALE GENOMIC DNA]</scope>
    <source>
        <strain evidence="2">SL1</strain>
    </source>
</reference>
<gene>
    <name evidence="1" type="ORF">B9W14_03560</name>
</gene>
<dbReference type="Proteomes" id="UP000244910">
    <property type="component" value="Chromosome"/>
</dbReference>
<accession>A0A2U8DLM2</accession>
<dbReference type="AlphaFoldDB" id="A0A2U8DLM2"/>
<sequence length="90" mass="10778">MIPLHQMIDFVLSKKSLKELIWHYGKYHRDKLFKAQHLNSTVLNSIGKRRTNLYHKNAKGLSNFNAITKTSHFLVWCFFTWAYNLKHNIM</sequence>
<keyword evidence="2" id="KW-1185">Reference proteome</keyword>
<dbReference type="KEGG" id="cdrk:B9W14_03560"/>
<organism evidence="1 2">
    <name type="scientific">Clostridium drakei</name>
    <dbReference type="NCBI Taxonomy" id="332101"/>
    <lineage>
        <taxon>Bacteria</taxon>
        <taxon>Bacillati</taxon>
        <taxon>Bacillota</taxon>
        <taxon>Clostridia</taxon>
        <taxon>Eubacteriales</taxon>
        <taxon>Clostridiaceae</taxon>
        <taxon>Clostridium</taxon>
    </lineage>
</organism>
<evidence type="ECO:0000313" key="1">
    <source>
        <dbReference type="EMBL" id="AWI03596.1"/>
    </source>
</evidence>
<evidence type="ECO:0000313" key="2">
    <source>
        <dbReference type="Proteomes" id="UP000244910"/>
    </source>
</evidence>
<protein>
    <submittedName>
        <fullName evidence="1">Uncharacterized protein</fullName>
    </submittedName>
</protein>
<name>A0A2U8DLM2_9CLOT</name>
<proteinExistence type="predicted"/>
<dbReference type="EMBL" id="CP020953">
    <property type="protein sequence ID" value="AWI03596.1"/>
    <property type="molecule type" value="Genomic_DNA"/>
</dbReference>